<dbReference type="Gene3D" id="3.40.1710.10">
    <property type="entry name" value="abc type-2 transporter like domain"/>
    <property type="match status" value="1"/>
</dbReference>
<evidence type="ECO:0000256" key="6">
    <source>
        <dbReference type="SAM" id="MobiDB-lite"/>
    </source>
</evidence>
<keyword evidence="5" id="KW-0175">Coiled coil</keyword>
<feature type="transmembrane region" description="Helical" evidence="7">
    <location>
        <begin position="572"/>
        <end position="595"/>
    </location>
</feature>
<dbReference type="EMBL" id="CP006018">
    <property type="protein sequence ID" value="AIC91338.1"/>
    <property type="molecule type" value="Genomic_DNA"/>
</dbReference>
<dbReference type="HOGENOM" id="CLU_004534_2_0_11"/>
<evidence type="ECO:0000256" key="3">
    <source>
        <dbReference type="ARBA" id="ARBA00022989"/>
    </source>
</evidence>
<dbReference type="Gene3D" id="1.20.58.60">
    <property type="match status" value="1"/>
</dbReference>
<evidence type="ECO:0000256" key="7">
    <source>
        <dbReference type="SAM" id="Phobius"/>
    </source>
</evidence>
<feature type="transmembrane region" description="Helical" evidence="7">
    <location>
        <begin position="631"/>
        <end position="650"/>
    </location>
</feature>
<feature type="transmembrane region" description="Helical" evidence="7">
    <location>
        <begin position="533"/>
        <end position="552"/>
    </location>
</feature>
<keyword evidence="3 7" id="KW-1133">Transmembrane helix</keyword>
<dbReference type="PANTHER" id="PTHR43077">
    <property type="entry name" value="TRANSPORT PERMEASE YVFS-RELATED"/>
    <property type="match status" value="1"/>
</dbReference>
<dbReference type="PANTHER" id="PTHR43077:SF10">
    <property type="entry name" value="TRANSPORT PERMEASE PROTEIN"/>
    <property type="match status" value="1"/>
</dbReference>
<feature type="transmembrane region" description="Helical" evidence="7">
    <location>
        <begin position="773"/>
        <end position="793"/>
    </location>
</feature>
<feature type="domain" description="ABC-2 type transporter transmembrane" evidence="8">
    <location>
        <begin position="29"/>
        <end position="166"/>
    </location>
</feature>
<evidence type="ECO:0000313" key="9">
    <source>
        <dbReference type="EMBL" id="AIC91338.1"/>
    </source>
</evidence>
<dbReference type="Pfam" id="PF12698">
    <property type="entry name" value="ABC2_membrane_3"/>
    <property type="match status" value="2"/>
</dbReference>
<evidence type="ECO:0000256" key="5">
    <source>
        <dbReference type="SAM" id="Coils"/>
    </source>
</evidence>
<protein>
    <submittedName>
        <fullName evidence="9">Phage infection protein</fullName>
    </submittedName>
</protein>
<dbReference type="RefSeq" id="WP_081830721.1">
    <property type="nucleotide sequence ID" value="NZ_CP006018.1"/>
</dbReference>
<evidence type="ECO:0000256" key="4">
    <source>
        <dbReference type="ARBA" id="ARBA00023136"/>
    </source>
</evidence>
<dbReference type="OrthoDB" id="9811483at2"/>
<evidence type="ECO:0000256" key="1">
    <source>
        <dbReference type="ARBA" id="ARBA00004141"/>
    </source>
</evidence>
<feature type="coiled-coil region" evidence="5">
    <location>
        <begin position="221"/>
        <end position="255"/>
    </location>
</feature>
<dbReference type="InterPro" id="IPR013525">
    <property type="entry name" value="ABC2_TM"/>
</dbReference>
<keyword evidence="10" id="KW-1185">Reference proteome</keyword>
<dbReference type="AlphaFoldDB" id="A0A087VSL9"/>
<sequence>MRTILAIFRRDLWRILRNPVALVVTIGVAILPSLYAWFNIMALWDPYSNTKDLPVAVVSMDRGAQSAQTGKLNAGRSVIQELRDNKSLGWKFMDDDKAAIDEVNSGRCYAAIVIPERFSSDLVGVVEGTGSRPALDYYVNEKKNAIAPKVTDTGASTIDQEINTVFISAVSDALAGKVLETAGDAQGAAEQTRSQVVGDLGRTIDQIDQMAAQLDRIDSTMGQARQTVADSKRNIKDLQAQIASTQTTLSKAQGTMTQVRDDSLGFSTALNQALSNGTTDLSNGIADVNTVAGGITADLNTTQDKVDRVNSSLGQLVDANGRAVDGLQSGLDHSGLRPGDPVYDTIQGQITSLKTTNQQQKSSLDSFRKNSSAALKSGKQATSDLSSAMAGTGNTGIAALSTASQGLTGTTMPNLLTGLDNLNASNGSLQGALTSLSTTAAQTSTLLDQLDSTIGQAQTTLATTKTSLASVRSDLDVVRTDVAALGSSAAWNRISQTLGLNPESFGKAMATPVELETHTVYPVSNYGSSVAPFYTNLALWVGGFILIAIYKLEVDKEGIGKCNATQAYLGRWLLLVFVGFFQALIATVGDLMLGIQCQQPLLFVLAGVFSSFVYINIIYALAASFRHIGKALAVVLVILQIPGSSGMYPIEMMPDFFRNLNPWLPFTYGINAMRETIGGMYGSHYWADMLHVFWYLPVALLIGLVVRRYLLNLNALFDRRLGATDLMLTEQNHSADRRLNLGNLARAFMGGGEEGYHAILRQRAHRFLSIYPSLIRAGLALVLLPVLFLILLFSTEAKIVMLIACIASIVLIDTYLIVVEYICDSYVQQLGMTERSGDDFRSLILPAARGRRAGDTATTRLTAVAHESNRRRDGAGTNQGKGGASEGAPGSSAGSGPDPKGFEESEGGGNR</sequence>
<feature type="compositionally biased region" description="Low complexity" evidence="6">
    <location>
        <begin position="886"/>
        <end position="899"/>
    </location>
</feature>
<accession>A0A087VSL9</accession>
<comment type="subcellular location">
    <subcellularLocation>
        <location evidence="1">Membrane</location>
        <topology evidence="1">Multi-pass membrane protein</topology>
    </subcellularLocation>
</comment>
<dbReference type="KEGG" id="bii:BINDI_0052"/>
<keyword evidence="2 7" id="KW-0812">Transmembrane</keyword>
<name>A0A087VSL9_9BIFI</name>
<dbReference type="InterPro" id="IPR051328">
    <property type="entry name" value="T7SS_ABC-Transporter"/>
</dbReference>
<dbReference type="InterPro" id="IPR017500">
    <property type="entry name" value="Phage_infect_YhgE_N"/>
</dbReference>
<feature type="transmembrane region" description="Helical" evidence="7">
    <location>
        <begin position="601"/>
        <end position="622"/>
    </location>
</feature>
<evidence type="ECO:0000256" key="2">
    <source>
        <dbReference type="ARBA" id="ARBA00022692"/>
    </source>
</evidence>
<organism evidence="9 10">
    <name type="scientific">Bifidobacterium [indicum] DSM 20214 = LMG 11587</name>
    <dbReference type="NCBI Taxonomy" id="1341694"/>
    <lineage>
        <taxon>Bacteria</taxon>
        <taxon>Bacillati</taxon>
        <taxon>Actinomycetota</taxon>
        <taxon>Actinomycetes</taxon>
        <taxon>Bifidobacteriales</taxon>
        <taxon>Bifidobacteriaceae</taxon>
        <taxon>Bifidobacterium</taxon>
    </lineage>
</organism>
<dbReference type="GO" id="GO:0140359">
    <property type="term" value="F:ABC-type transporter activity"/>
    <property type="evidence" value="ECO:0007669"/>
    <property type="project" value="InterPro"/>
</dbReference>
<evidence type="ECO:0000259" key="8">
    <source>
        <dbReference type="Pfam" id="PF12698"/>
    </source>
</evidence>
<dbReference type="InterPro" id="IPR017501">
    <property type="entry name" value="Phage_infect_YhgE_C"/>
</dbReference>
<feature type="transmembrane region" description="Helical" evidence="7">
    <location>
        <begin position="799"/>
        <end position="823"/>
    </location>
</feature>
<dbReference type="Proteomes" id="UP000028569">
    <property type="component" value="Chromosome"/>
</dbReference>
<feature type="domain" description="ABC-2 type transporter transmembrane" evidence="8">
    <location>
        <begin position="462"/>
        <end position="703"/>
    </location>
</feature>
<feature type="region of interest" description="Disordered" evidence="6">
    <location>
        <begin position="854"/>
        <end position="911"/>
    </location>
</feature>
<feature type="transmembrane region" description="Helical" evidence="7">
    <location>
        <begin position="20"/>
        <end position="44"/>
    </location>
</feature>
<dbReference type="GO" id="GO:0016020">
    <property type="term" value="C:membrane"/>
    <property type="evidence" value="ECO:0007669"/>
    <property type="project" value="UniProtKB-SubCell"/>
</dbReference>
<gene>
    <name evidence="9" type="ORF">BINDI_0052</name>
</gene>
<dbReference type="NCBIfam" id="TIGR03061">
    <property type="entry name" value="pip_yhgE_Nterm"/>
    <property type="match status" value="1"/>
</dbReference>
<dbReference type="NCBIfam" id="TIGR03062">
    <property type="entry name" value="pip_yhgE_Cterm"/>
    <property type="match status" value="1"/>
</dbReference>
<evidence type="ECO:0000313" key="10">
    <source>
        <dbReference type="Proteomes" id="UP000028569"/>
    </source>
</evidence>
<reference evidence="9 10" key="1">
    <citation type="journal article" date="2014" name="Appl. Environ. Microbiol.">
        <title>Genomic encyclopedia of type strains of the genus Bifidobacterium.</title>
        <authorList>
            <person name="Milani C."/>
            <person name="Lugli G.A."/>
            <person name="Duranti S."/>
            <person name="Turroni F."/>
            <person name="Bottacini F."/>
            <person name="Mangifesta M."/>
            <person name="Sanchez B."/>
            <person name="Viappiani A."/>
            <person name="Mancabelli L."/>
            <person name="Taminiau B."/>
            <person name="Delcenserie V."/>
            <person name="Barrangou R."/>
            <person name="Margolles A."/>
            <person name="van Sinderen D."/>
            <person name="Ventura M."/>
        </authorList>
    </citation>
    <scope>NUCLEOTIDE SEQUENCE [LARGE SCALE GENOMIC DNA]</scope>
    <source>
        <strain evidence="9 10">LMG 11587</strain>
    </source>
</reference>
<feature type="transmembrane region" description="Helical" evidence="7">
    <location>
        <begin position="692"/>
        <end position="710"/>
    </location>
</feature>
<proteinExistence type="predicted"/>
<keyword evidence="4 7" id="KW-0472">Membrane</keyword>